<dbReference type="PANTHER" id="PTHR30250">
    <property type="entry name" value="PST FAMILY PREDICTED COLANIC ACID TRANSPORTER"/>
    <property type="match status" value="1"/>
</dbReference>
<feature type="transmembrane region" description="Helical" evidence="7">
    <location>
        <begin position="176"/>
        <end position="200"/>
    </location>
</feature>
<feature type="compositionally biased region" description="Pro residues" evidence="6">
    <location>
        <begin position="412"/>
        <end position="423"/>
    </location>
</feature>
<dbReference type="GO" id="GO:0005886">
    <property type="term" value="C:plasma membrane"/>
    <property type="evidence" value="ECO:0007669"/>
    <property type="project" value="UniProtKB-SubCell"/>
</dbReference>
<comment type="caution">
    <text evidence="8">The sequence shown here is derived from an EMBL/GenBank/DDBJ whole genome shotgun (WGS) entry which is preliminary data.</text>
</comment>
<evidence type="ECO:0000313" key="9">
    <source>
        <dbReference type="Proteomes" id="UP000246018"/>
    </source>
</evidence>
<dbReference type="PANTHER" id="PTHR30250:SF11">
    <property type="entry name" value="O-ANTIGEN TRANSPORTER-RELATED"/>
    <property type="match status" value="1"/>
</dbReference>
<feature type="transmembrane region" description="Helical" evidence="7">
    <location>
        <begin position="326"/>
        <end position="349"/>
    </location>
</feature>
<dbReference type="InterPro" id="IPR050833">
    <property type="entry name" value="Poly_Biosynth_Transport"/>
</dbReference>
<evidence type="ECO:0000256" key="7">
    <source>
        <dbReference type="SAM" id="Phobius"/>
    </source>
</evidence>
<comment type="subcellular location">
    <subcellularLocation>
        <location evidence="1">Cell membrane</location>
        <topology evidence="1">Multi-pass membrane protein</topology>
    </subcellularLocation>
</comment>
<evidence type="ECO:0000256" key="3">
    <source>
        <dbReference type="ARBA" id="ARBA00022692"/>
    </source>
</evidence>
<evidence type="ECO:0000313" key="8">
    <source>
        <dbReference type="EMBL" id="PVG82920.1"/>
    </source>
</evidence>
<keyword evidence="5 7" id="KW-0472">Membrane</keyword>
<evidence type="ECO:0000256" key="5">
    <source>
        <dbReference type="ARBA" id="ARBA00023136"/>
    </source>
</evidence>
<feature type="transmembrane region" description="Helical" evidence="7">
    <location>
        <begin position="116"/>
        <end position="134"/>
    </location>
</feature>
<reference evidence="8 9" key="1">
    <citation type="submission" date="2018-04" db="EMBL/GenBank/DDBJ databases">
        <title>Genome of Nocardioides gansuensis WSJ-1.</title>
        <authorList>
            <person name="Wu S."/>
            <person name="Wang G."/>
        </authorList>
    </citation>
    <scope>NUCLEOTIDE SEQUENCE [LARGE SCALE GENOMIC DNA]</scope>
    <source>
        <strain evidence="8 9">WSJ-1</strain>
    </source>
</reference>
<dbReference type="RefSeq" id="WP_116572351.1">
    <property type="nucleotide sequence ID" value="NZ_QDGZ01000004.1"/>
</dbReference>
<accession>A0A2T8FB36</accession>
<feature type="transmembrane region" description="Helical" evidence="7">
    <location>
        <begin position="298"/>
        <end position="320"/>
    </location>
</feature>
<organism evidence="8 9">
    <name type="scientific">Nocardioides gansuensis</name>
    <dbReference type="NCBI Taxonomy" id="2138300"/>
    <lineage>
        <taxon>Bacteria</taxon>
        <taxon>Bacillati</taxon>
        <taxon>Actinomycetota</taxon>
        <taxon>Actinomycetes</taxon>
        <taxon>Propionibacteriales</taxon>
        <taxon>Nocardioidaceae</taxon>
        <taxon>Nocardioides</taxon>
    </lineage>
</organism>
<feature type="transmembrane region" description="Helical" evidence="7">
    <location>
        <begin position="12"/>
        <end position="32"/>
    </location>
</feature>
<keyword evidence="2" id="KW-1003">Cell membrane</keyword>
<gene>
    <name evidence="8" type="ORF">DDE18_11285</name>
</gene>
<protein>
    <recommendedName>
        <fullName evidence="10">Polysaccharide biosynthesis protein</fullName>
    </recommendedName>
</protein>
<dbReference type="AlphaFoldDB" id="A0A2T8FB36"/>
<feature type="transmembrane region" description="Helical" evidence="7">
    <location>
        <begin position="44"/>
        <end position="70"/>
    </location>
</feature>
<dbReference type="OrthoDB" id="30633at2"/>
<feature type="transmembrane region" description="Helical" evidence="7">
    <location>
        <begin position="82"/>
        <end position="104"/>
    </location>
</feature>
<evidence type="ECO:0000256" key="2">
    <source>
        <dbReference type="ARBA" id="ARBA00022475"/>
    </source>
</evidence>
<name>A0A2T8FB36_9ACTN</name>
<feature type="transmembrane region" description="Helical" evidence="7">
    <location>
        <begin position="356"/>
        <end position="378"/>
    </location>
</feature>
<feature type="region of interest" description="Disordered" evidence="6">
    <location>
        <begin position="412"/>
        <end position="439"/>
    </location>
</feature>
<evidence type="ECO:0000256" key="6">
    <source>
        <dbReference type="SAM" id="MobiDB-lite"/>
    </source>
</evidence>
<evidence type="ECO:0008006" key="10">
    <source>
        <dbReference type="Google" id="ProtNLM"/>
    </source>
</evidence>
<dbReference type="Proteomes" id="UP000246018">
    <property type="component" value="Unassembled WGS sequence"/>
</dbReference>
<feature type="transmembrane region" description="Helical" evidence="7">
    <location>
        <begin position="221"/>
        <end position="246"/>
    </location>
</feature>
<proteinExistence type="predicted"/>
<keyword evidence="3 7" id="KW-0812">Transmembrane</keyword>
<feature type="transmembrane region" description="Helical" evidence="7">
    <location>
        <begin position="146"/>
        <end position="170"/>
    </location>
</feature>
<dbReference type="EMBL" id="QDGZ01000004">
    <property type="protein sequence ID" value="PVG82920.1"/>
    <property type="molecule type" value="Genomic_DNA"/>
</dbReference>
<evidence type="ECO:0000256" key="4">
    <source>
        <dbReference type="ARBA" id="ARBA00022989"/>
    </source>
</evidence>
<evidence type="ECO:0000256" key="1">
    <source>
        <dbReference type="ARBA" id="ARBA00004651"/>
    </source>
</evidence>
<feature type="transmembrane region" description="Helical" evidence="7">
    <location>
        <begin position="252"/>
        <end position="277"/>
    </location>
</feature>
<keyword evidence="4 7" id="KW-1133">Transmembrane helix</keyword>
<sequence>MTGEQTMFRNAYALMAATVLTSALGVGFWAVAARLYDTETVGRASAAIAAMLLMCNASQLNLSVGLMRFLPVSRGSERRVILISYAVAGVAGLLTGAAFLLIAPQVSGEVSFLQDGGISALFLVGVVTWVVFSLQDAALTGIRATMWVPIENVVFGLLKLALLVVLASTLADYGILTAWVVSMLIMLVPVNWLIFAKLLLRGGPPVRDPKMPAVREMARFVGGDYVGTLLSHASTTALPLLVIAAVGPAESAVFFVAWTVGTALDFIATGTASSFLVEGASRQDLAHSYRRAAARRGLLLLLPAVAATCLLADLLLSIFGAEYREARWALVVFSLAAVPRMLLLLRLAYLRVERRIATVVALQALACVSMLGMSALWLQMGGGSLAVATSWLLTETLVLGVAEVTIRLGPTPSPVAGPGPAPHSPGAENATPARSRTRD</sequence>
<keyword evidence="9" id="KW-1185">Reference proteome</keyword>